<reference evidence="6 7" key="1">
    <citation type="submission" date="2013-03" db="EMBL/GenBank/DDBJ databases">
        <title>The Genome Sequence of Cladophialophora yegresii CBS 114405.</title>
        <authorList>
            <consortium name="The Broad Institute Genomics Platform"/>
            <person name="Cuomo C."/>
            <person name="de Hoog S."/>
            <person name="Gorbushina A."/>
            <person name="Walker B."/>
            <person name="Young S.K."/>
            <person name="Zeng Q."/>
            <person name="Gargeya S."/>
            <person name="Fitzgerald M."/>
            <person name="Haas B."/>
            <person name="Abouelleil A."/>
            <person name="Allen A.W."/>
            <person name="Alvarado L."/>
            <person name="Arachchi H.M."/>
            <person name="Berlin A.M."/>
            <person name="Chapman S.B."/>
            <person name="Gainer-Dewar J."/>
            <person name="Goldberg J."/>
            <person name="Griggs A."/>
            <person name="Gujja S."/>
            <person name="Hansen M."/>
            <person name="Howarth C."/>
            <person name="Imamovic A."/>
            <person name="Ireland A."/>
            <person name="Larimer J."/>
            <person name="McCowan C."/>
            <person name="Murphy C."/>
            <person name="Pearson M."/>
            <person name="Poon T.W."/>
            <person name="Priest M."/>
            <person name="Roberts A."/>
            <person name="Saif S."/>
            <person name="Shea T."/>
            <person name="Sisk P."/>
            <person name="Sykes S."/>
            <person name="Wortman J."/>
            <person name="Nusbaum C."/>
            <person name="Birren B."/>
        </authorList>
    </citation>
    <scope>NUCLEOTIDE SEQUENCE [LARGE SCALE GENOMIC DNA]</scope>
    <source>
        <strain evidence="6 7">CBS 114405</strain>
    </source>
</reference>
<evidence type="ECO:0000256" key="1">
    <source>
        <dbReference type="ARBA" id="ARBA00008061"/>
    </source>
</evidence>
<dbReference type="OrthoDB" id="1740265at2759"/>
<comment type="caution">
    <text evidence="6">The sequence shown here is derived from an EMBL/GenBank/DDBJ whole genome shotgun (WGS) entry which is preliminary data.</text>
</comment>
<dbReference type="InterPro" id="IPR017853">
    <property type="entry name" value="GH"/>
</dbReference>
<sequence>MSQKSSYTTPKWWKEAVIYQIYPSSFQDSNSDGWGDVKGITSRVDYLKQLGIDVVWTSPIYKSPQADMGYDIADYKVIDPIYGSIEDVDNLISELKKRDMKLMMDLVVNHTSNMHPWFLESRSSKTNPKRDWYIWKPPKAVSNAGVTEPPNNWAQILGEANSAWTYDTETGEYYLSVFTPDQPDLNWENPDVRDAVWDVMRFWLDRGVAGFRMDVINMISKVPTYPDAPVVLDPKTHQYQPGTQFFVNGPKLHDYLREMNQQVLSKYDTITVGEMPGVSDENEILRTVGANAGELNMIFIFDIVDIDKPNVRMALKPWDVKEMKKIITRWQRCMIERDGWNSVFIENHDNPRSVSRYTDDSDEWREKGAKLLALMQTTLGGTLFVYQGEEIGMRNAPTHWNISEEYKDIETINYWKKCQQIYKDNPEKLEEGKKIIHMKARDHARTPMQWDSSANAGFCNEGVKPWMRVMDDFKHGINAEDQMKQGTGTNSNSELSTWQFWQRGIHDRKKHADVFVYGDYQELSPEDPNVLAYIRTSEAGEQWLVVLNFSAKDVEWPLPETPAVDFWACSTYTKGRPEKPQMGRTALRPWEGLLAKCKT</sequence>
<dbReference type="GO" id="GO:0004556">
    <property type="term" value="F:alpha-amylase activity"/>
    <property type="evidence" value="ECO:0007669"/>
    <property type="project" value="TreeGrafter"/>
</dbReference>
<dbReference type="Pfam" id="PF00128">
    <property type="entry name" value="Alpha-amylase"/>
    <property type="match status" value="1"/>
</dbReference>
<dbReference type="VEuPathDB" id="FungiDB:A1O7_06017"/>
<dbReference type="GO" id="GO:0004575">
    <property type="term" value="F:sucrose alpha-glucosidase activity"/>
    <property type="evidence" value="ECO:0007669"/>
    <property type="project" value="TreeGrafter"/>
</dbReference>
<keyword evidence="3" id="KW-0326">Glycosidase</keyword>
<evidence type="ECO:0000256" key="2">
    <source>
        <dbReference type="ARBA" id="ARBA00022801"/>
    </source>
</evidence>
<dbReference type="InterPro" id="IPR006047">
    <property type="entry name" value="GH13_cat_dom"/>
</dbReference>
<protein>
    <recommendedName>
        <fullName evidence="5">Glycosyl hydrolase family 13 catalytic domain-containing protein</fullName>
    </recommendedName>
</protein>
<dbReference type="PANTHER" id="PTHR10357">
    <property type="entry name" value="ALPHA-AMYLASE FAMILY MEMBER"/>
    <property type="match status" value="1"/>
</dbReference>
<dbReference type="InterPro" id="IPR013780">
    <property type="entry name" value="Glyco_hydro_b"/>
</dbReference>
<organism evidence="6 7">
    <name type="scientific">Cladophialophora yegresii CBS 114405</name>
    <dbReference type="NCBI Taxonomy" id="1182544"/>
    <lineage>
        <taxon>Eukaryota</taxon>
        <taxon>Fungi</taxon>
        <taxon>Dikarya</taxon>
        <taxon>Ascomycota</taxon>
        <taxon>Pezizomycotina</taxon>
        <taxon>Eurotiomycetes</taxon>
        <taxon>Chaetothyriomycetidae</taxon>
        <taxon>Chaetothyriales</taxon>
        <taxon>Herpotrichiellaceae</taxon>
        <taxon>Cladophialophora</taxon>
    </lineage>
</organism>
<dbReference type="FunFam" id="3.20.20.80:FF:000064">
    <property type="entry name" value="Oligo-1,6-glucosidase"/>
    <property type="match status" value="1"/>
</dbReference>
<dbReference type="PANTHER" id="PTHR10357:SF232">
    <property type="entry name" value="GLYCOSYL HYDROLASE FAMILY 13 CATALYTIC DOMAIN-CONTAINING PROTEIN"/>
    <property type="match status" value="1"/>
</dbReference>
<dbReference type="CDD" id="cd11333">
    <property type="entry name" value="AmyAc_SI_OligoGlu_DGase"/>
    <property type="match status" value="1"/>
</dbReference>
<feature type="domain" description="Glycosyl hydrolase family 13 catalytic" evidence="5">
    <location>
        <begin position="20"/>
        <end position="445"/>
    </location>
</feature>
<dbReference type="AlphaFoldDB" id="W9W0U2"/>
<evidence type="ECO:0000259" key="5">
    <source>
        <dbReference type="SMART" id="SM00642"/>
    </source>
</evidence>
<evidence type="ECO:0000256" key="3">
    <source>
        <dbReference type="ARBA" id="ARBA00023295"/>
    </source>
</evidence>
<accession>W9W0U2</accession>
<dbReference type="SUPFAM" id="SSF51445">
    <property type="entry name" value="(Trans)glycosidases"/>
    <property type="match status" value="1"/>
</dbReference>
<dbReference type="EMBL" id="AMGW01000004">
    <property type="protein sequence ID" value="EXJ58590.1"/>
    <property type="molecule type" value="Genomic_DNA"/>
</dbReference>
<dbReference type="SUPFAM" id="SSF51011">
    <property type="entry name" value="Glycosyl hydrolase domain"/>
    <property type="match status" value="1"/>
</dbReference>
<dbReference type="Gene3D" id="3.90.400.10">
    <property type="entry name" value="Oligo-1,6-glucosidase, Domain 2"/>
    <property type="match status" value="1"/>
</dbReference>
<dbReference type="InterPro" id="IPR045857">
    <property type="entry name" value="O16G_dom_2"/>
</dbReference>
<evidence type="ECO:0000313" key="7">
    <source>
        <dbReference type="Proteomes" id="UP000019473"/>
    </source>
</evidence>
<dbReference type="GO" id="GO:0005987">
    <property type="term" value="P:sucrose catabolic process"/>
    <property type="evidence" value="ECO:0007669"/>
    <property type="project" value="TreeGrafter"/>
</dbReference>
<dbReference type="GeneID" id="19180598"/>
<dbReference type="Gene3D" id="2.60.40.1180">
    <property type="entry name" value="Golgi alpha-mannosidase II"/>
    <property type="match status" value="1"/>
</dbReference>
<dbReference type="GO" id="GO:0004574">
    <property type="term" value="F:oligo-1,6-glucosidase activity"/>
    <property type="evidence" value="ECO:0007669"/>
    <property type="project" value="TreeGrafter"/>
</dbReference>
<dbReference type="SMART" id="SM00642">
    <property type="entry name" value="Aamy"/>
    <property type="match status" value="1"/>
</dbReference>
<comment type="similarity">
    <text evidence="1">Belongs to the glycosyl hydrolase 13 family.</text>
</comment>
<dbReference type="STRING" id="1182544.W9W0U2"/>
<keyword evidence="2" id="KW-0378">Hydrolase</keyword>
<dbReference type="FunFam" id="3.20.20.80:FF:000087">
    <property type="entry name" value="Oligo-1,6-glucosidase IMA1"/>
    <property type="match status" value="1"/>
</dbReference>
<dbReference type="InterPro" id="IPR032091">
    <property type="entry name" value="Malt_amylase-like_C"/>
</dbReference>
<dbReference type="GO" id="GO:0000025">
    <property type="term" value="P:maltose catabolic process"/>
    <property type="evidence" value="ECO:0007669"/>
    <property type="project" value="TreeGrafter"/>
</dbReference>
<keyword evidence="4" id="KW-0462">Maltose metabolism</keyword>
<dbReference type="GO" id="GO:0033934">
    <property type="term" value="F:glucan 1,4-alpha-maltotriohydrolase activity"/>
    <property type="evidence" value="ECO:0007669"/>
    <property type="project" value="TreeGrafter"/>
</dbReference>
<evidence type="ECO:0000313" key="6">
    <source>
        <dbReference type="EMBL" id="EXJ58590.1"/>
    </source>
</evidence>
<evidence type="ECO:0000256" key="4">
    <source>
        <dbReference type="ARBA" id="ARBA00026248"/>
    </source>
</evidence>
<dbReference type="Pfam" id="PF16657">
    <property type="entry name" value="Malt_amylase_C"/>
    <property type="match status" value="1"/>
</dbReference>
<dbReference type="Gene3D" id="3.20.20.80">
    <property type="entry name" value="Glycosidases"/>
    <property type="match status" value="1"/>
</dbReference>
<gene>
    <name evidence="6" type="ORF">A1O7_06017</name>
</gene>
<name>W9W0U2_9EURO</name>
<dbReference type="HOGENOM" id="CLU_006462_2_3_1"/>
<keyword evidence="7" id="KW-1185">Reference proteome</keyword>
<dbReference type="Proteomes" id="UP000019473">
    <property type="component" value="Unassembled WGS sequence"/>
</dbReference>
<proteinExistence type="inferred from homology"/>
<dbReference type="eggNOG" id="KOG0471">
    <property type="taxonomic scope" value="Eukaryota"/>
</dbReference>
<dbReference type="RefSeq" id="XP_007758213.1">
    <property type="nucleotide sequence ID" value="XM_007760023.1"/>
</dbReference>